<reference evidence="10 12" key="1">
    <citation type="submission" date="2020-06" db="EMBL/GenBank/DDBJ databases">
        <title>Anoxygenic phototrophic Chloroflexota member uses a Type I reaction center.</title>
        <authorList>
            <person name="Tsuji J.M."/>
            <person name="Shaw N.A."/>
            <person name="Nagashima S."/>
            <person name="Venkiteswaran J."/>
            <person name="Schiff S.L."/>
            <person name="Hanada S."/>
            <person name="Tank M."/>
            <person name="Neufeld J.D."/>
        </authorList>
    </citation>
    <scope>NUCLEOTIDE SEQUENCE [LARGE SCALE GENOMIC DNA]</scope>
    <source>
        <strain evidence="10">L227-S17</strain>
    </source>
</reference>
<name>A0A8T7M249_9CHLR</name>
<dbReference type="PANTHER" id="PTHR12934">
    <property type="entry name" value="50S RIBOSOMAL PROTEIN L15"/>
    <property type="match status" value="1"/>
</dbReference>
<dbReference type="EMBL" id="CP128399">
    <property type="protein sequence ID" value="WJW65644.1"/>
    <property type="molecule type" value="Genomic_DNA"/>
</dbReference>
<accession>A0A8T7M249</accession>
<dbReference type="InterPro" id="IPR005749">
    <property type="entry name" value="Ribosomal_uL15_bac-type"/>
</dbReference>
<dbReference type="Gene3D" id="3.100.10.10">
    <property type="match status" value="1"/>
</dbReference>
<evidence type="ECO:0000256" key="6">
    <source>
        <dbReference type="HAMAP-Rule" id="MF_01341"/>
    </source>
</evidence>
<dbReference type="Proteomes" id="UP001431572">
    <property type="component" value="Chromosome 1"/>
</dbReference>
<dbReference type="GO" id="GO:0003735">
    <property type="term" value="F:structural constituent of ribosome"/>
    <property type="evidence" value="ECO:0007669"/>
    <property type="project" value="InterPro"/>
</dbReference>
<dbReference type="GO" id="GO:0019843">
    <property type="term" value="F:rRNA binding"/>
    <property type="evidence" value="ECO:0007669"/>
    <property type="project" value="UniProtKB-UniRule"/>
</dbReference>
<evidence type="ECO:0000259" key="9">
    <source>
        <dbReference type="Pfam" id="PF00828"/>
    </source>
</evidence>
<sequence>MQQHDLKPAPGSTSAPKRVGRGHGSGLVKTSGFGQKGQKARTGHHKVPVWFEGAPSKVNTFKRTGYKRGTGFNNPNRVEYEVVNLSQLEDWEGGEVTVETLIARRYIRTNKPVKVLGRGEISKALTVRVHRLSESAKQKITAAGGNYEELTPAESGEENAD</sequence>
<dbReference type="RefSeq" id="WP_341467530.1">
    <property type="nucleotide sequence ID" value="NZ_CP128399.1"/>
</dbReference>
<dbReference type="InterPro" id="IPR030878">
    <property type="entry name" value="Ribosomal_uL15"/>
</dbReference>
<evidence type="ECO:0000256" key="8">
    <source>
        <dbReference type="SAM" id="MobiDB-lite"/>
    </source>
</evidence>
<dbReference type="HAMAP" id="MF_01341">
    <property type="entry name" value="Ribosomal_uL15"/>
    <property type="match status" value="1"/>
</dbReference>
<dbReference type="InterPro" id="IPR001196">
    <property type="entry name" value="Ribosomal_uL15_CS"/>
</dbReference>
<organism evidence="10 12">
    <name type="scientific">Candidatus Chlorohelix allophototropha</name>
    <dbReference type="NCBI Taxonomy" id="3003348"/>
    <lineage>
        <taxon>Bacteria</taxon>
        <taxon>Bacillati</taxon>
        <taxon>Chloroflexota</taxon>
        <taxon>Chloroflexia</taxon>
        <taxon>Candidatus Chloroheliales</taxon>
        <taxon>Candidatus Chloroheliaceae</taxon>
        <taxon>Candidatus Chlorohelix</taxon>
    </lineage>
</organism>
<dbReference type="Pfam" id="PF00828">
    <property type="entry name" value="Ribosomal_L27A"/>
    <property type="match status" value="1"/>
</dbReference>
<dbReference type="NCBIfam" id="TIGR01071">
    <property type="entry name" value="rplO_bact"/>
    <property type="match status" value="1"/>
</dbReference>
<protein>
    <recommendedName>
        <fullName evidence="6">Large ribosomal subunit protein uL15</fullName>
    </recommendedName>
</protein>
<evidence type="ECO:0000313" key="10">
    <source>
        <dbReference type="EMBL" id="NWJ46270.1"/>
    </source>
</evidence>
<dbReference type="AlphaFoldDB" id="A0A8T7M249"/>
<comment type="subunit">
    <text evidence="6">Part of the 50S ribosomal subunit.</text>
</comment>
<dbReference type="FunFam" id="3.100.10.10:FF:000005">
    <property type="entry name" value="50S ribosomal protein L15"/>
    <property type="match status" value="1"/>
</dbReference>
<proteinExistence type="inferred from homology"/>
<evidence type="ECO:0000256" key="3">
    <source>
        <dbReference type="ARBA" id="ARBA00022884"/>
    </source>
</evidence>
<evidence type="ECO:0000313" key="12">
    <source>
        <dbReference type="Proteomes" id="UP000521676"/>
    </source>
</evidence>
<dbReference type="InterPro" id="IPR036227">
    <property type="entry name" value="Ribosomal_uL15/eL18_sf"/>
</dbReference>
<evidence type="ECO:0000256" key="7">
    <source>
        <dbReference type="RuleBase" id="RU003888"/>
    </source>
</evidence>
<dbReference type="GO" id="GO:0022625">
    <property type="term" value="C:cytosolic large ribosomal subunit"/>
    <property type="evidence" value="ECO:0007669"/>
    <property type="project" value="TreeGrafter"/>
</dbReference>
<keyword evidence="3 6" id="KW-0694">RNA-binding</keyword>
<keyword evidence="2 6" id="KW-0699">rRNA-binding</keyword>
<evidence type="ECO:0000313" key="13">
    <source>
        <dbReference type="Proteomes" id="UP001431572"/>
    </source>
</evidence>
<keyword evidence="5 6" id="KW-0687">Ribonucleoprotein</keyword>
<reference evidence="11" key="2">
    <citation type="journal article" date="2024" name="Nature">
        <title>Anoxygenic phototroph of the Chloroflexota uses a type I reaction centre.</title>
        <authorList>
            <person name="Tsuji J.M."/>
            <person name="Shaw N.A."/>
            <person name="Nagashima S."/>
            <person name="Venkiteswaran J.J."/>
            <person name="Schiff S.L."/>
            <person name="Watanabe T."/>
            <person name="Fukui M."/>
            <person name="Hanada S."/>
            <person name="Tank M."/>
            <person name="Neufeld J.D."/>
        </authorList>
    </citation>
    <scope>NUCLEOTIDE SEQUENCE</scope>
    <source>
        <strain evidence="11">L227-S17</strain>
    </source>
</reference>
<dbReference type="GO" id="GO:0006412">
    <property type="term" value="P:translation"/>
    <property type="evidence" value="ECO:0007669"/>
    <property type="project" value="UniProtKB-UniRule"/>
</dbReference>
<evidence type="ECO:0000256" key="4">
    <source>
        <dbReference type="ARBA" id="ARBA00022980"/>
    </source>
</evidence>
<dbReference type="SUPFAM" id="SSF52080">
    <property type="entry name" value="Ribosomal proteins L15p and L18e"/>
    <property type="match status" value="1"/>
</dbReference>
<evidence type="ECO:0000256" key="5">
    <source>
        <dbReference type="ARBA" id="ARBA00023274"/>
    </source>
</evidence>
<keyword evidence="13" id="KW-1185">Reference proteome</keyword>
<comment type="function">
    <text evidence="6">Binds to the 23S rRNA.</text>
</comment>
<dbReference type="Proteomes" id="UP000521676">
    <property type="component" value="Unassembled WGS sequence"/>
</dbReference>
<dbReference type="PROSITE" id="PS00475">
    <property type="entry name" value="RIBOSOMAL_L15"/>
    <property type="match status" value="1"/>
</dbReference>
<dbReference type="EMBL" id="JACATZ010000001">
    <property type="protein sequence ID" value="NWJ46270.1"/>
    <property type="molecule type" value="Genomic_DNA"/>
</dbReference>
<keyword evidence="4 6" id="KW-0689">Ribosomal protein</keyword>
<feature type="region of interest" description="Disordered" evidence="8">
    <location>
        <begin position="1"/>
        <end position="44"/>
    </location>
</feature>
<dbReference type="InterPro" id="IPR021131">
    <property type="entry name" value="Ribosomal_uL15/eL18"/>
</dbReference>
<evidence type="ECO:0000256" key="1">
    <source>
        <dbReference type="ARBA" id="ARBA00007320"/>
    </source>
</evidence>
<comment type="similarity">
    <text evidence="1 6 7">Belongs to the universal ribosomal protein uL15 family.</text>
</comment>
<feature type="domain" description="Large ribosomal subunit protein uL15/eL18" evidence="9">
    <location>
        <begin position="82"/>
        <end position="146"/>
    </location>
</feature>
<evidence type="ECO:0000313" key="11">
    <source>
        <dbReference type="EMBL" id="WJW65644.1"/>
    </source>
</evidence>
<dbReference type="PANTHER" id="PTHR12934:SF11">
    <property type="entry name" value="LARGE RIBOSOMAL SUBUNIT PROTEIN UL15M"/>
    <property type="match status" value="1"/>
</dbReference>
<gene>
    <name evidence="6 10" type="primary">rplO</name>
    <name evidence="10" type="ORF">HXX08_10375</name>
    <name evidence="11" type="ORF">OZ401_001420</name>
</gene>
<evidence type="ECO:0000256" key="2">
    <source>
        <dbReference type="ARBA" id="ARBA00022730"/>
    </source>
</evidence>